<organism evidence="5 6">
    <name type="scientific">Engelhardtia mirabilis</name>
    <dbReference type="NCBI Taxonomy" id="2528011"/>
    <lineage>
        <taxon>Bacteria</taxon>
        <taxon>Pseudomonadati</taxon>
        <taxon>Planctomycetota</taxon>
        <taxon>Planctomycetia</taxon>
        <taxon>Planctomycetia incertae sedis</taxon>
        <taxon>Engelhardtia</taxon>
    </lineage>
</organism>
<evidence type="ECO:0000256" key="1">
    <source>
        <dbReference type="ARBA" id="ARBA00023015"/>
    </source>
</evidence>
<dbReference type="GO" id="GO:0006352">
    <property type="term" value="P:DNA-templated transcription initiation"/>
    <property type="evidence" value="ECO:0007669"/>
    <property type="project" value="InterPro"/>
</dbReference>
<keyword evidence="1" id="KW-0805">Transcription regulation</keyword>
<accession>A0A518BS01</accession>
<dbReference type="GO" id="GO:0016987">
    <property type="term" value="F:sigma factor activity"/>
    <property type="evidence" value="ECO:0007669"/>
    <property type="project" value="UniProtKB-KW"/>
</dbReference>
<dbReference type="PANTHER" id="PTHR43133">
    <property type="entry name" value="RNA POLYMERASE ECF-TYPE SIGMA FACTO"/>
    <property type="match status" value="1"/>
</dbReference>
<dbReference type="Proteomes" id="UP000316921">
    <property type="component" value="Chromosome"/>
</dbReference>
<dbReference type="InterPro" id="IPR053812">
    <property type="entry name" value="HTH_Sigma70_ECF-like"/>
</dbReference>
<evidence type="ECO:0000256" key="2">
    <source>
        <dbReference type="ARBA" id="ARBA00023082"/>
    </source>
</evidence>
<evidence type="ECO:0000313" key="6">
    <source>
        <dbReference type="Proteomes" id="UP000316921"/>
    </source>
</evidence>
<dbReference type="KEGG" id="pbap:Pla133_48710"/>
<dbReference type="Pfam" id="PF07638">
    <property type="entry name" value="Sigma70_ECF"/>
    <property type="match status" value="1"/>
</dbReference>
<sequence length="196" mass="21973">MASQLTSEQVTQLLERVRGGGDEALGELLPALYDELRRMAAGQLRKERANHTLQPTALVHEAWFKLVDQRSRDWQNRAHFLAIAATAMRRILVHHAEAVGAKKRGGDRDRVTLVDAPAELAGSDSLDILALDEALTRLAERDPRKAQIVEQRFFAGLSNAEVAEAMGVTERTVERDWRMARAWLRKELERDGTAGE</sequence>
<dbReference type="AlphaFoldDB" id="A0A518BS01"/>
<feature type="domain" description="RNA polymerase sigma-70 ECF-like HTH" evidence="4">
    <location>
        <begin position="8"/>
        <end position="189"/>
    </location>
</feature>
<dbReference type="InterPro" id="IPR014284">
    <property type="entry name" value="RNA_pol_sigma-70_dom"/>
</dbReference>
<reference evidence="5 6" key="1">
    <citation type="submission" date="2019-02" db="EMBL/GenBank/DDBJ databases">
        <title>Deep-cultivation of Planctomycetes and their phenomic and genomic characterization uncovers novel biology.</title>
        <authorList>
            <person name="Wiegand S."/>
            <person name="Jogler M."/>
            <person name="Boedeker C."/>
            <person name="Pinto D."/>
            <person name="Vollmers J."/>
            <person name="Rivas-Marin E."/>
            <person name="Kohn T."/>
            <person name="Peeters S.H."/>
            <person name="Heuer A."/>
            <person name="Rast P."/>
            <person name="Oberbeckmann S."/>
            <person name="Bunk B."/>
            <person name="Jeske O."/>
            <person name="Meyerdierks A."/>
            <person name="Storesund J.E."/>
            <person name="Kallscheuer N."/>
            <person name="Luecker S."/>
            <person name="Lage O.M."/>
            <person name="Pohl T."/>
            <person name="Merkel B.J."/>
            <person name="Hornburger P."/>
            <person name="Mueller R.-W."/>
            <person name="Bruemmer F."/>
            <person name="Labrenz M."/>
            <person name="Spormann A.M."/>
            <person name="Op den Camp H."/>
            <person name="Overmann J."/>
            <person name="Amann R."/>
            <person name="Jetten M.S.M."/>
            <person name="Mascher T."/>
            <person name="Medema M.H."/>
            <person name="Devos D.P."/>
            <person name="Kaster A.-K."/>
            <person name="Ovreas L."/>
            <person name="Rohde M."/>
            <person name="Galperin M.Y."/>
            <person name="Jogler C."/>
        </authorList>
    </citation>
    <scope>NUCLEOTIDE SEQUENCE [LARGE SCALE GENOMIC DNA]</scope>
    <source>
        <strain evidence="5 6">Pla133</strain>
    </source>
</reference>
<protein>
    <submittedName>
        <fullName evidence="5">Sporulation sigma factor SigF</fullName>
    </submittedName>
</protein>
<dbReference type="SUPFAM" id="SSF88659">
    <property type="entry name" value="Sigma3 and sigma4 domains of RNA polymerase sigma factors"/>
    <property type="match status" value="1"/>
</dbReference>
<dbReference type="NCBIfam" id="TIGR02999">
    <property type="entry name" value="Sig-70_X6"/>
    <property type="match status" value="1"/>
</dbReference>
<dbReference type="NCBIfam" id="TIGR02937">
    <property type="entry name" value="sigma70-ECF"/>
    <property type="match status" value="1"/>
</dbReference>
<name>A0A518BS01_9BACT</name>
<evidence type="ECO:0000313" key="5">
    <source>
        <dbReference type="EMBL" id="QDU69749.1"/>
    </source>
</evidence>
<proteinExistence type="predicted"/>
<gene>
    <name evidence="5" type="ORF">Pla133_48710</name>
</gene>
<dbReference type="PANTHER" id="PTHR43133:SF39">
    <property type="entry name" value="SIMILAR TO RNA POLYMERASE SIGMA-E FACTOR"/>
    <property type="match status" value="1"/>
</dbReference>
<dbReference type="EMBL" id="CP036287">
    <property type="protein sequence ID" value="QDU69749.1"/>
    <property type="molecule type" value="Genomic_DNA"/>
</dbReference>
<dbReference type="Gene3D" id="1.10.10.10">
    <property type="entry name" value="Winged helix-like DNA-binding domain superfamily/Winged helix DNA-binding domain"/>
    <property type="match status" value="1"/>
</dbReference>
<dbReference type="RefSeq" id="WP_145069937.1">
    <property type="nucleotide sequence ID" value="NZ_CP036287.1"/>
</dbReference>
<evidence type="ECO:0000256" key="3">
    <source>
        <dbReference type="ARBA" id="ARBA00023163"/>
    </source>
</evidence>
<dbReference type="InterPro" id="IPR036388">
    <property type="entry name" value="WH-like_DNA-bd_sf"/>
</dbReference>
<keyword evidence="3" id="KW-0804">Transcription</keyword>
<dbReference type="InterPro" id="IPR011517">
    <property type="entry name" value="RNA_pol_sigma70_ECF-like"/>
</dbReference>
<keyword evidence="6" id="KW-1185">Reference proteome</keyword>
<keyword evidence="2" id="KW-0731">Sigma factor</keyword>
<dbReference type="InterPro" id="IPR039425">
    <property type="entry name" value="RNA_pol_sigma-70-like"/>
</dbReference>
<evidence type="ECO:0000259" key="4">
    <source>
        <dbReference type="Pfam" id="PF07638"/>
    </source>
</evidence>
<dbReference type="InterPro" id="IPR013324">
    <property type="entry name" value="RNA_pol_sigma_r3/r4-like"/>
</dbReference>